<proteinExistence type="predicted"/>
<reference evidence="1" key="1">
    <citation type="journal article" date="2014" name="Int. J. Syst. Evol. Microbiol.">
        <title>Complete genome of a new Firmicutes species belonging to the dominant human colonic microbiota ('Ruminococcus bicirculans') reveals two chromosomes and a selective capacity to utilize plant glucans.</title>
        <authorList>
            <consortium name="NISC Comparative Sequencing Program"/>
            <person name="Wegmann U."/>
            <person name="Louis P."/>
            <person name="Goesmann A."/>
            <person name="Henrissat B."/>
            <person name="Duncan S.H."/>
            <person name="Flint H.J."/>
        </authorList>
    </citation>
    <scope>NUCLEOTIDE SEQUENCE</scope>
    <source>
        <strain evidence="1">NBRC 110608</strain>
    </source>
</reference>
<dbReference type="EMBL" id="AP027735">
    <property type="protein sequence ID" value="BDZ59719.1"/>
    <property type="molecule type" value="Genomic_DNA"/>
</dbReference>
<dbReference type="PANTHER" id="PTHR31616:SF0">
    <property type="entry name" value="GLUCAN 1,4-ALPHA-GLUCOSIDASE"/>
    <property type="match status" value="1"/>
</dbReference>
<dbReference type="RefSeq" id="WP_289231615.1">
    <property type="nucleotide sequence ID" value="NZ_AP027735.1"/>
</dbReference>
<gene>
    <name evidence="1" type="ORF">GCM10025872_33760</name>
</gene>
<dbReference type="SUPFAM" id="SSF48208">
    <property type="entry name" value="Six-hairpin glycosidases"/>
    <property type="match status" value="1"/>
</dbReference>
<evidence type="ECO:0000313" key="1">
    <source>
        <dbReference type="EMBL" id="BDZ59719.1"/>
    </source>
</evidence>
<accession>A0ABM8HFB6</accession>
<dbReference type="InterPro" id="IPR012341">
    <property type="entry name" value="6hp_glycosidase-like_sf"/>
</dbReference>
<organism evidence="1">
    <name type="scientific">Barrientosiimonas endolithica</name>
    <dbReference type="NCBI Taxonomy" id="1535208"/>
    <lineage>
        <taxon>Bacteria</taxon>
        <taxon>Bacillati</taxon>
        <taxon>Actinomycetota</taxon>
        <taxon>Actinomycetes</taxon>
        <taxon>Micrococcales</taxon>
        <taxon>Dermacoccaceae</taxon>
        <taxon>Barrientosiimonas</taxon>
    </lineage>
</organism>
<dbReference type="InterPro" id="IPR008928">
    <property type="entry name" value="6-hairpin_glycosidase_sf"/>
</dbReference>
<name>A0ABM8HFB6_9MICO</name>
<dbReference type="Gene3D" id="1.50.10.10">
    <property type="match status" value="1"/>
</dbReference>
<protein>
    <recommendedName>
        <fullName evidence="2">Glycoside hydrolase family 15</fullName>
    </recommendedName>
</protein>
<evidence type="ECO:0008006" key="2">
    <source>
        <dbReference type="Google" id="ProtNLM"/>
    </source>
</evidence>
<dbReference type="PANTHER" id="PTHR31616">
    <property type="entry name" value="TREHALASE"/>
    <property type="match status" value="1"/>
</dbReference>
<sequence length="444" mass="46606">MQRGGAGEWPTRRTVLRGGGAVALLGAGTLFGARVLEQGAAFLPLHATTVAFDGPVARREVTPAEFDLVVPGSRVLREAPDVDGLLARERGWLDSAAAWTRSGPHADLARSALLDLHVLTAGLPATVAGWSPPWRYVWPRDTAHVAAALAVAGHLTPAVQALRVLQRVPRRADGWFEARYRIEGDGPPDDRAPQLDGVGWALWAIDRVLREVPVQQRVPVARTVAPLAAACLAVTLREIDTASGLPRPSPDYWEVDEARTTLGTAAPLAAGLDSAARVFAILGDERRRREAVAGAGRLRGAIRAGFGPSGYPRELGGRERDAAVAFLLPPYAPATDDALVAFRAAQQELRRPAGGLAPGAGWKRDGISWTPETALFALAAAGAGEAARATALLDWVAAHRTAGGSLPEKVLQDGRPAAVAPLAWTAALVLLAAAELGVRRSAGS</sequence>
<reference evidence="1" key="2">
    <citation type="submission" date="2023-02" db="EMBL/GenBank/DDBJ databases">
        <authorList>
            <person name="Sun Q."/>
            <person name="Mori K."/>
        </authorList>
    </citation>
    <scope>NUCLEOTIDE SEQUENCE</scope>
    <source>
        <strain evidence="1">NBRC 110608</strain>
    </source>
</reference>